<dbReference type="PANTHER" id="PTHR30055:SF223">
    <property type="entry name" value="HTH-TYPE TRANSCRIPTIONAL REGULATOR UIDR"/>
    <property type="match status" value="1"/>
</dbReference>
<evidence type="ECO:0000313" key="6">
    <source>
        <dbReference type="Proteomes" id="UP000279594"/>
    </source>
</evidence>
<evidence type="ECO:0000256" key="1">
    <source>
        <dbReference type="ARBA" id="ARBA00023125"/>
    </source>
</evidence>
<dbReference type="AlphaFoldDB" id="A0A3G2EB44"/>
<keyword evidence="6" id="KW-1185">Reference proteome</keyword>
<evidence type="ECO:0000313" key="5">
    <source>
        <dbReference type="EMBL" id="AYM76699.1"/>
    </source>
</evidence>
<evidence type="ECO:0000256" key="2">
    <source>
        <dbReference type="PROSITE-ProRule" id="PRU00335"/>
    </source>
</evidence>
<dbReference type="Pfam" id="PF00440">
    <property type="entry name" value="TetR_N"/>
    <property type="match status" value="1"/>
</dbReference>
<dbReference type="PRINTS" id="PR00455">
    <property type="entry name" value="HTHTETR"/>
</dbReference>
<dbReference type="InterPro" id="IPR001647">
    <property type="entry name" value="HTH_TetR"/>
</dbReference>
<dbReference type="EMBL" id="CP033019">
    <property type="protein sequence ID" value="AYM76699.1"/>
    <property type="molecule type" value="Genomic_DNA"/>
</dbReference>
<dbReference type="Gene3D" id="1.10.357.10">
    <property type="entry name" value="Tetracycline Repressor, domain 2"/>
    <property type="match status" value="1"/>
</dbReference>
<dbReference type="Pfam" id="PF14246">
    <property type="entry name" value="TetR_C_7"/>
    <property type="match status" value="1"/>
</dbReference>
<dbReference type="InterPro" id="IPR009057">
    <property type="entry name" value="Homeodomain-like_sf"/>
</dbReference>
<organism evidence="5 6">
    <name type="scientific">Janthinobacterium agaricidamnosum</name>
    <dbReference type="NCBI Taxonomy" id="55508"/>
    <lineage>
        <taxon>Bacteria</taxon>
        <taxon>Pseudomonadati</taxon>
        <taxon>Pseudomonadota</taxon>
        <taxon>Betaproteobacteria</taxon>
        <taxon>Burkholderiales</taxon>
        <taxon>Oxalobacteraceae</taxon>
        <taxon>Janthinobacterium</taxon>
    </lineage>
</organism>
<dbReference type="Proteomes" id="UP000279594">
    <property type="component" value="Chromosome"/>
</dbReference>
<evidence type="ECO:0000256" key="3">
    <source>
        <dbReference type="SAM" id="MobiDB-lite"/>
    </source>
</evidence>
<dbReference type="PANTHER" id="PTHR30055">
    <property type="entry name" value="HTH-TYPE TRANSCRIPTIONAL REGULATOR RUTR"/>
    <property type="match status" value="1"/>
</dbReference>
<keyword evidence="1 2" id="KW-0238">DNA-binding</keyword>
<dbReference type="GO" id="GO:0003700">
    <property type="term" value="F:DNA-binding transcription factor activity"/>
    <property type="evidence" value="ECO:0007669"/>
    <property type="project" value="TreeGrafter"/>
</dbReference>
<feature type="compositionally biased region" description="Basic and acidic residues" evidence="3">
    <location>
        <begin position="1"/>
        <end position="12"/>
    </location>
</feature>
<accession>A0A3G2EB44</accession>
<reference evidence="5 6" key="1">
    <citation type="submission" date="2018-10" db="EMBL/GenBank/DDBJ databases">
        <title>Effects of UV and annual dynamics of microbial communities in freshwater RAS systems.</title>
        <authorList>
            <person name="Bekkelund A.K."/>
            <person name="Hansen B.R."/>
            <person name="Stokken H."/>
            <person name="Eriksen B.F."/>
            <person name="Kashulin N.A."/>
        </authorList>
    </citation>
    <scope>NUCLEOTIDE SEQUENCE [LARGE SCALE GENOMIC DNA]</scope>
    <source>
        <strain evidence="5 6">BHSEK</strain>
    </source>
</reference>
<feature type="domain" description="HTH tetR-type" evidence="4">
    <location>
        <begin position="24"/>
        <end position="84"/>
    </location>
</feature>
<protein>
    <submittedName>
        <fullName evidence="5">TetR/AcrR family transcriptional regulator</fullName>
    </submittedName>
</protein>
<dbReference type="InterPro" id="IPR039536">
    <property type="entry name" value="TetR_C_Proteobacteria"/>
</dbReference>
<dbReference type="InterPro" id="IPR050109">
    <property type="entry name" value="HTH-type_TetR-like_transc_reg"/>
</dbReference>
<feature type="region of interest" description="Disordered" evidence="3">
    <location>
        <begin position="1"/>
        <end position="26"/>
    </location>
</feature>
<dbReference type="GO" id="GO:0000976">
    <property type="term" value="F:transcription cis-regulatory region binding"/>
    <property type="evidence" value="ECO:0007669"/>
    <property type="project" value="TreeGrafter"/>
</dbReference>
<gene>
    <name evidence="5" type="ORF">D9M09_13490</name>
</gene>
<name>A0A3G2EB44_9BURK</name>
<proteinExistence type="predicted"/>
<dbReference type="PROSITE" id="PS50977">
    <property type="entry name" value="HTH_TETR_2"/>
    <property type="match status" value="1"/>
</dbReference>
<dbReference type="RefSeq" id="WP_121669547.1">
    <property type="nucleotide sequence ID" value="NZ_CP033019.1"/>
</dbReference>
<sequence length="228" mass="24470">MQEEESKAESKAVRGRGRPARPPEEAREAAVQAATWLLLHEGYAATTMEAVARHAGMAKKSLYQYAANREELVALVVRGWTDAFLPAMAHDAAGPGEVLPLLKEILQAMAARVLTADAVGLFRLLCTEFPARADLLAVYQRNGIERGTALLAQWLQRQAARGHLVLQDGHELAGLLLAMVIAEPLRQMALGLLAPVPAWDAAPRIDAALRLLSGQSFKVAGASALRGS</sequence>
<feature type="DNA-binding region" description="H-T-H motif" evidence="2">
    <location>
        <begin position="47"/>
        <end position="66"/>
    </location>
</feature>
<evidence type="ECO:0000259" key="4">
    <source>
        <dbReference type="PROSITE" id="PS50977"/>
    </source>
</evidence>
<dbReference type="SUPFAM" id="SSF46689">
    <property type="entry name" value="Homeodomain-like"/>
    <property type="match status" value="1"/>
</dbReference>